<proteinExistence type="predicted"/>
<gene>
    <name evidence="2" type="ORF">Trichorick_01293</name>
</gene>
<dbReference type="EMBL" id="CP112932">
    <property type="protein sequence ID" value="WPY01382.1"/>
    <property type="molecule type" value="Genomic_DNA"/>
</dbReference>
<protein>
    <submittedName>
        <fullName evidence="2">Uncharacterized protein</fullName>
    </submittedName>
</protein>
<keyword evidence="3" id="KW-1185">Reference proteome</keyword>
<dbReference type="RefSeq" id="WP_323738157.1">
    <property type="nucleotide sequence ID" value="NZ_CP112932.1"/>
</dbReference>
<dbReference type="Proteomes" id="UP001326613">
    <property type="component" value="Chromosome"/>
</dbReference>
<evidence type="ECO:0000313" key="2">
    <source>
        <dbReference type="EMBL" id="WPY01382.1"/>
    </source>
</evidence>
<accession>A0ABZ0UTM9</accession>
<evidence type="ECO:0000256" key="1">
    <source>
        <dbReference type="SAM" id="MobiDB-lite"/>
    </source>
</evidence>
<name>A0ABZ0UTM9_9RICK</name>
<reference evidence="2 3" key="1">
    <citation type="submission" date="2022-10" db="EMBL/GenBank/DDBJ databases">
        <title>Host association and intracellularity evolved multiple times independently in the Rickettsiales.</title>
        <authorList>
            <person name="Castelli M."/>
            <person name="Nardi T."/>
            <person name="Gammuto L."/>
            <person name="Bellinzona G."/>
            <person name="Sabaneyeva E."/>
            <person name="Potekhin A."/>
            <person name="Serra V."/>
            <person name="Petroni G."/>
            <person name="Sassera D."/>
        </authorList>
    </citation>
    <scope>NUCLEOTIDE SEQUENCE [LARGE SCALE GENOMIC DNA]</scope>
    <source>
        <strain evidence="2 3">Kr 154-4</strain>
    </source>
</reference>
<sequence length="638" mass="73551">MRSSDNRVTSEYMHTSQKISSCMAALSVEYILSYKKSDQTRSAWFAFGVIKVLLQYAEIFDFLNQRYKKDFIDSLRTHSDKYIKLLKQEAADSATPEVHSIFQEEVNFLIGQLSNNKLERTGDLLEQELEAIQDVVSKLIKNCRTLFAEQSHIVDMMEQLQGMAIALGITNFTPEQQENLLAKLLLIKEIWHLEPLVAIKEDNFGLMFYSNPIQFLRNLATPNIDDTFHNIINFFVHDHQALLNISDIKLINLYDRLKDLDNQDEVFTNLLQKIHQEAPFRYNYNRIGDSGYELLKRFQSYDAIFHQIENAEFHITEAFLLRNNNFIQETLMLLAKHVDNIRAVGASKSPVVHTVLNKLEIELEHNYPSDSNHKSTISAIKDKLALGLDSQIINRYSELNKFTVFALKSKYLTLFEQIKRLLDDDSEDDKGFLNQILVKRFAQDYYIANASNSIVTLRSIASDRSEIVRQCSEIDFVEIFNPECTNKITSLNFKKQIMASSIKTVNDYVEVLLKLVTSLCSASQLDCLYRPLLYGNLTKTQQVLKRELSKQIKQRTTIAKMVYSVFTGKKNEYNRLKVIKESASVIPKNMSNVQSGLKEIGDLPTQLKKNLQSFSSKSSHHEETEHNDNSRAVKEKVN</sequence>
<feature type="region of interest" description="Disordered" evidence="1">
    <location>
        <begin position="611"/>
        <end position="638"/>
    </location>
</feature>
<organism evidence="2 3">
    <name type="scientific">Candidatus Trichorickettsia mobilis</name>
    <dbReference type="NCBI Taxonomy" id="1346319"/>
    <lineage>
        <taxon>Bacteria</taxon>
        <taxon>Pseudomonadati</taxon>
        <taxon>Pseudomonadota</taxon>
        <taxon>Alphaproteobacteria</taxon>
        <taxon>Rickettsiales</taxon>
        <taxon>Rickettsiaceae</taxon>
        <taxon>Rickettsieae</taxon>
        <taxon>Candidatus Trichorickettsia</taxon>
    </lineage>
</organism>
<feature type="compositionally biased region" description="Basic and acidic residues" evidence="1">
    <location>
        <begin position="619"/>
        <end position="638"/>
    </location>
</feature>
<evidence type="ECO:0000313" key="3">
    <source>
        <dbReference type="Proteomes" id="UP001326613"/>
    </source>
</evidence>